<comment type="caution">
    <text evidence="2">The sequence shown here is derived from an EMBL/GenBank/DDBJ whole genome shotgun (WGS) entry which is preliminary data.</text>
</comment>
<dbReference type="Pfam" id="PF05762">
    <property type="entry name" value="VWA_CoxE"/>
    <property type="match status" value="1"/>
</dbReference>
<sequence length="379" mass="41149">MSELDRWRLVLGRFGEQRLGQASAGSLDARRGQALDYLYGRAYDGRGVDTDDAAPDGPGGQGASDPRSILWLGEVRALFDDTVGEVIVGHALNRFGLTDLVTDPEVLASLEPSTDLLALLLSLRRSMPRELDAQLRRIIREVVDDIRRRLESDIRRVLVGHRRRFNHSPMPSAANLDIPGTIVRNLKNFDPELGRLIIDDVRFFDRQAKHLAWEVILCVDQSGSMANSMIHSAVMAGILAGIGTMKVHLVVFDTAVVDLTQFADDPVEVLMTVQLGGGTDIGGALRYCAGLSTNPQRTVLVLITDFFEGSSPAELIRVTGDIASSGVHLLGLASLAQQSDSASTPLYDRSMAQQLADVGMQIAALTPRGLADWLVEVTS</sequence>
<dbReference type="InterPro" id="IPR008912">
    <property type="entry name" value="Uncharacterised_CoxE"/>
</dbReference>
<dbReference type="PANTHER" id="PTHR30634">
    <property type="entry name" value="OUTER MEMBRANE LOLAB LIPOPROTEIN INSERTION APPARATUS"/>
    <property type="match status" value="1"/>
</dbReference>
<dbReference type="Proteomes" id="UP000550729">
    <property type="component" value="Unassembled WGS sequence"/>
</dbReference>
<evidence type="ECO:0000259" key="1">
    <source>
        <dbReference type="SMART" id="SM00327"/>
    </source>
</evidence>
<dbReference type="SMART" id="SM00327">
    <property type="entry name" value="VWA"/>
    <property type="match status" value="1"/>
</dbReference>
<dbReference type="RefSeq" id="WP_170196356.1">
    <property type="nucleotide sequence ID" value="NZ_JABBNB010000027.1"/>
</dbReference>
<dbReference type="InterPro" id="IPR002035">
    <property type="entry name" value="VWF_A"/>
</dbReference>
<dbReference type="Gene3D" id="3.40.50.410">
    <property type="entry name" value="von Willebrand factor, type A domain"/>
    <property type="match status" value="1"/>
</dbReference>
<evidence type="ECO:0000313" key="3">
    <source>
        <dbReference type="Proteomes" id="UP000550729"/>
    </source>
</evidence>
<proteinExistence type="predicted"/>
<dbReference type="InterPro" id="IPR050458">
    <property type="entry name" value="LolB"/>
</dbReference>
<reference evidence="2 3" key="1">
    <citation type="submission" date="2020-04" db="EMBL/GenBank/DDBJ databases">
        <title>Gordonia sp. nov. TBRC 11910.</title>
        <authorList>
            <person name="Suriyachadkun C."/>
        </authorList>
    </citation>
    <scope>NUCLEOTIDE SEQUENCE [LARGE SCALE GENOMIC DNA]</scope>
    <source>
        <strain evidence="2 3">TBRC 11910</strain>
    </source>
</reference>
<keyword evidence="3" id="KW-1185">Reference proteome</keyword>
<name>A0A848L5M1_9ACTN</name>
<dbReference type="SUPFAM" id="SSF53300">
    <property type="entry name" value="vWA-like"/>
    <property type="match status" value="1"/>
</dbReference>
<evidence type="ECO:0000313" key="2">
    <source>
        <dbReference type="EMBL" id="NMO03851.1"/>
    </source>
</evidence>
<feature type="domain" description="VWFA" evidence="1">
    <location>
        <begin position="212"/>
        <end position="360"/>
    </location>
</feature>
<gene>
    <name evidence="2" type="ORF">HH308_21800</name>
</gene>
<dbReference type="PANTHER" id="PTHR30634:SF16">
    <property type="entry name" value="OUTER-MEMBRANE LIPOPROTEIN LOLB"/>
    <property type="match status" value="1"/>
</dbReference>
<dbReference type="AlphaFoldDB" id="A0A848L5M1"/>
<organism evidence="2 3">
    <name type="scientific">Gordonia asplenii</name>
    <dbReference type="NCBI Taxonomy" id="2725283"/>
    <lineage>
        <taxon>Bacteria</taxon>
        <taxon>Bacillati</taxon>
        <taxon>Actinomycetota</taxon>
        <taxon>Actinomycetes</taxon>
        <taxon>Mycobacteriales</taxon>
        <taxon>Gordoniaceae</taxon>
        <taxon>Gordonia</taxon>
    </lineage>
</organism>
<accession>A0A848L5M1</accession>
<protein>
    <submittedName>
        <fullName evidence="2">VWA domain-containing protein</fullName>
    </submittedName>
</protein>
<dbReference type="InterPro" id="IPR036465">
    <property type="entry name" value="vWFA_dom_sf"/>
</dbReference>
<dbReference type="EMBL" id="JABBNB010000027">
    <property type="protein sequence ID" value="NMO03851.1"/>
    <property type="molecule type" value="Genomic_DNA"/>
</dbReference>